<reference evidence="1 3" key="2">
    <citation type="journal article" date="2014" name="BMC Genomics">
        <title>An improved genome release (version Mt4.0) for the model legume Medicago truncatula.</title>
        <authorList>
            <person name="Tang H."/>
            <person name="Krishnakumar V."/>
            <person name="Bidwell S."/>
            <person name="Rosen B."/>
            <person name="Chan A."/>
            <person name="Zhou S."/>
            <person name="Gentzbittel L."/>
            <person name="Childs K.L."/>
            <person name="Yandell M."/>
            <person name="Gundlach H."/>
            <person name="Mayer K.F."/>
            <person name="Schwartz D.C."/>
            <person name="Town C.D."/>
        </authorList>
    </citation>
    <scope>GENOME REANNOTATION</scope>
    <source>
        <strain evidence="1">A17</strain>
        <strain evidence="2 3">cv. Jemalong A17</strain>
    </source>
</reference>
<dbReference type="Proteomes" id="UP000002051">
    <property type="component" value="Unassembled WGS sequence"/>
</dbReference>
<evidence type="ECO:0000313" key="3">
    <source>
        <dbReference type="Proteomes" id="UP000002051"/>
    </source>
</evidence>
<reference evidence="2" key="3">
    <citation type="submission" date="2015-04" db="UniProtKB">
        <authorList>
            <consortium name="EnsemblPlants"/>
        </authorList>
    </citation>
    <scope>IDENTIFICATION</scope>
    <source>
        <strain evidence="2">cv. Jemalong A17</strain>
    </source>
</reference>
<dbReference type="EMBL" id="CM001217">
    <property type="protein sequence ID" value="KEH42425.1"/>
    <property type="molecule type" value="Genomic_DNA"/>
</dbReference>
<evidence type="ECO:0000313" key="2">
    <source>
        <dbReference type="EnsemblPlants" id="KEH42425"/>
    </source>
</evidence>
<reference evidence="1 3" key="1">
    <citation type="journal article" date="2011" name="Nature">
        <title>The Medicago genome provides insight into the evolution of rhizobial symbioses.</title>
        <authorList>
            <person name="Young N.D."/>
            <person name="Debelle F."/>
            <person name="Oldroyd G.E."/>
            <person name="Geurts R."/>
            <person name="Cannon S.B."/>
            <person name="Udvardi M.K."/>
            <person name="Benedito V.A."/>
            <person name="Mayer K.F."/>
            <person name="Gouzy J."/>
            <person name="Schoof H."/>
            <person name="Van de Peer Y."/>
            <person name="Proost S."/>
            <person name="Cook D.R."/>
            <person name="Meyers B.C."/>
            <person name="Spannagl M."/>
            <person name="Cheung F."/>
            <person name="De Mita S."/>
            <person name="Krishnakumar V."/>
            <person name="Gundlach H."/>
            <person name="Zhou S."/>
            <person name="Mudge J."/>
            <person name="Bharti A.K."/>
            <person name="Murray J.D."/>
            <person name="Naoumkina M.A."/>
            <person name="Rosen B."/>
            <person name="Silverstein K.A."/>
            <person name="Tang H."/>
            <person name="Rombauts S."/>
            <person name="Zhao P.X."/>
            <person name="Zhou P."/>
            <person name="Barbe V."/>
            <person name="Bardou P."/>
            <person name="Bechner M."/>
            <person name="Bellec A."/>
            <person name="Berger A."/>
            <person name="Berges H."/>
            <person name="Bidwell S."/>
            <person name="Bisseling T."/>
            <person name="Choisne N."/>
            <person name="Couloux A."/>
            <person name="Denny R."/>
            <person name="Deshpande S."/>
            <person name="Dai X."/>
            <person name="Doyle J.J."/>
            <person name="Dudez A.M."/>
            <person name="Farmer A.D."/>
            <person name="Fouteau S."/>
            <person name="Franken C."/>
            <person name="Gibelin C."/>
            <person name="Gish J."/>
            <person name="Goldstein S."/>
            <person name="Gonzalez A.J."/>
            <person name="Green P.J."/>
            <person name="Hallab A."/>
            <person name="Hartog M."/>
            <person name="Hua A."/>
            <person name="Humphray S.J."/>
            <person name="Jeong D.H."/>
            <person name="Jing Y."/>
            <person name="Jocker A."/>
            <person name="Kenton S.M."/>
            <person name="Kim D.J."/>
            <person name="Klee K."/>
            <person name="Lai H."/>
            <person name="Lang C."/>
            <person name="Lin S."/>
            <person name="Macmil S.L."/>
            <person name="Magdelenat G."/>
            <person name="Matthews L."/>
            <person name="McCorrison J."/>
            <person name="Monaghan E.L."/>
            <person name="Mun J.H."/>
            <person name="Najar F.Z."/>
            <person name="Nicholson C."/>
            <person name="Noirot C."/>
            <person name="O'Bleness M."/>
            <person name="Paule C.R."/>
            <person name="Poulain J."/>
            <person name="Prion F."/>
            <person name="Qin B."/>
            <person name="Qu C."/>
            <person name="Retzel E.F."/>
            <person name="Riddle C."/>
            <person name="Sallet E."/>
            <person name="Samain S."/>
            <person name="Samson N."/>
            <person name="Sanders I."/>
            <person name="Saurat O."/>
            <person name="Scarpelli C."/>
            <person name="Schiex T."/>
            <person name="Segurens B."/>
            <person name="Severin A.J."/>
            <person name="Sherrier D.J."/>
            <person name="Shi R."/>
            <person name="Sims S."/>
            <person name="Singer S.R."/>
            <person name="Sinharoy S."/>
            <person name="Sterck L."/>
            <person name="Viollet A."/>
            <person name="Wang B.B."/>
            <person name="Wang K."/>
            <person name="Wang M."/>
            <person name="Wang X."/>
            <person name="Warfsmann J."/>
            <person name="Weissenbach J."/>
            <person name="White D.D."/>
            <person name="White J.D."/>
            <person name="Wiley G.B."/>
            <person name="Wincker P."/>
            <person name="Xing Y."/>
            <person name="Yang L."/>
            <person name="Yao Z."/>
            <person name="Ying F."/>
            <person name="Zhai J."/>
            <person name="Zhou L."/>
            <person name="Zuber A."/>
            <person name="Denarie J."/>
            <person name="Dixon R.A."/>
            <person name="May G.D."/>
            <person name="Schwartz D.C."/>
            <person name="Rogers J."/>
            <person name="Quetier F."/>
            <person name="Town C.D."/>
            <person name="Roe B.A."/>
        </authorList>
    </citation>
    <scope>NUCLEOTIDE SEQUENCE [LARGE SCALE GENOMIC DNA]</scope>
    <source>
        <strain evidence="1">A17</strain>
        <strain evidence="2 3">cv. Jemalong A17</strain>
    </source>
</reference>
<gene>
    <name evidence="1" type="ordered locus">MTR_1g069225</name>
</gene>
<protein>
    <submittedName>
        <fullName evidence="1 2">Uncharacterized protein</fullName>
    </submittedName>
</protein>
<name>A0A072VWI1_MEDTR</name>
<keyword evidence="3" id="KW-1185">Reference proteome</keyword>
<dbReference type="HOGENOM" id="CLU_2797717_0_0_1"/>
<sequence>MSKPPKSRFKHRKSNYASETTLIKQCKPKNAEIGGATYGFLSMLPFSGAGWNREQAMELEKMNNIPDE</sequence>
<evidence type="ECO:0000313" key="1">
    <source>
        <dbReference type="EMBL" id="KEH42425.1"/>
    </source>
</evidence>
<proteinExistence type="predicted"/>
<organism evidence="1 3">
    <name type="scientific">Medicago truncatula</name>
    <name type="common">Barrel medic</name>
    <name type="synonym">Medicago tribuloides</name>
    <dbReference type="NCBI Taxonomy" id="3880"/>
    <lineage>
        <taxon>Eukaryota</taxon>
        <taxon>Viridiplantae</taxon>
        <taxon>Streptophyta</taxon>
        <taxon>Embryophyta</taxon>
        <taxon>Tracheophyta</taxon>
        <taxon>Spermatophyta</taxon>
        <taxon>Magnoliopsida</taxon>
        <taxon>eudicotyledons</taxon>
        <taxon>Gunneridae</taxon>
        <taxon>Pentapetalae</taxon>
        <taxon>rosids</taxon>
        <taxon>fabids</taxon>
        <taxon>Fabales</taxon>
        <taxon>Fabaceae</taxon>
        <taxon>Papilionoideae</taxon>
        <taxon>50 kb inversion clade</taxon>
        <taxon>NPAAA clade</taxon>
        <taxon>Hologalegina</taxon>
        <taxon>IRL clade</taxon>
        <taxon>Trifolieae</taxon>
        <taxon>Medicago</taxon>
    </lineage>
</organism>
<accession>A0A072VWI1</accession>
<dbReference type="EnsemblPlants" id="KEH42425">
    <property type="protein sequence ID" value="KEH42425"/>
    <property type="gene ID" value="MTR_1g069225"/>
</dbReference>
<dbReference type="AlphaFoldDB" id="A0A072VWI1"/>